<name>A0A9P3GI31_9APHY</name>
<organism evidence="2 3">
    <name type="scientific">Phanerochaete sordida</name>
    <dbReference type="NCBI Taxonomy" id="48140"/>
    <lineage>
        <taxon>Eukaryota</taxon>
        <taxon>Fungi</taxon>
        <taxon>Dikarya</taxon>
        <taxon>Basidiomycota</taxon>
        <taxon>Agaricomycotina</taxon>
        <taxon>Agaricomycetes</taxon>
        <taxon>Polyporales</taxon>
        <taxon>Phanerochaetaceae</taxon>
        <taxon>Phanerochaete</taxon>
    </lineage>
</organism>
<proteinExistence type="predicted"/>
<feature type="transmembrane region" description="Helical" evidence="1">
    <location>
        <begin position="140"/>
        <end position="159"/>
    </location>
</feature>
<dbReference type="EMBL" id="BPQB01000042">
    <property type="protein sequence ID" value="GJE94694.1"/>
    <property type="molecule type" value="Genomic_DNA"/>
</dbReference>
<feature type="transmembrane region" description="Helical" evidence="1">
    <location>
        <begin position="114"/>
        <end position="134"/>
    </location>
</feature>
<reference evidence="2 3" key="1">
    <citation type="submission" date="2021-08" db="EMBL/GenBank/DDBJ databases">
        <title>Draft Genome Sequence of Phanerochaete sordida strain YK-624.</title>
        <authorList>
            <person name="Mori T."/>
            <person name="Dohra H."/>
            <person name="Suzuki T."/>
            <person name="Kawagishi H."/>
            <person name="Hirai H."/>
        </authorList>
    </citation>
    <scope>NUCLEOTIDE SEQUENCE [LARGE SCALE GENOMIC DNA]</scope>
    <source>
        <strain evidence="2 3">YK-624</strain>
    </source>
</reference>
<sequence length="361" mass="39110">MDAPDLPDLTHLVCAQAANLVALAPSEAILKRTALTGGASWLDVFFLAPGILSQQDAPKANNGEYPATAAMTTGYVFRVENQATAAFLQRIGKTGHLTTLHVEQSSDLLHIDPLASFSYLAGIASTVFVTAALVRLGDHAALAFVGTLMAARALNVAVLKRRAAPGWKGMPEPGVQGDLLILVSQDKWIRMRGPVDDIKSVTAGQWLQDMEPLDSFLASAASLLVYGSIAFAWRASPLGSVLTAGLLALSATLLGVCNSLTTKLRMYGCVVGKTDVKKYDRRLHMAEEVITDRLRETLQQDPGSPLDWDKHVEWAVRLGLINNHDELRKMMLKERHRDLARALRLVDVEDSKGEEGKGVIL</sequence>
<gene>
    <name evidence="2" type="ORF">PsYK624_108650</name>
</gene>
<keyword evidence="1" id="KW-1133">Transmembrane helix</keyword>
<feature type="transmembrane region" description="Helical" evidence="1">
    <location>
        <begin position="215"/>
        <end position="233"/>
    </location>
</feature>
<evidence type="ECO:0000313" key="2">
    <source>
        <dbReference type="EMBL" id="GJE94694.1"/>
    </source>
</evidence>
<dbReference type="AlphaFoldDB" id="A0A9P3GI31"/>
<keyword evidence="1" id="KW-0472">Membrane</keyword>
<keyword evidence="3" id="KW-1185">Reference proteome</keyword>
<protein>
    <submittedName>
        <fullName evidence="2">Uncharacterized protein</fullName>
    </submittedName>
</protein>
<feature type="transmembrane region" description="Helical" evidence="1">
    <location>
        <begin position="239"/>
        <end position="257"/>
    </location>
</feature>
<dbReference type="Proteomes" id="UP000703269">
    <property type="component" value="Unassembled WGS sequence"/>
</dbReference>
<dbReference type="OrthoDB" id="2956246at2759"/>
<evidence type="ECO:0000313" key="3">
    <source>
        <dbReference type="Proteomes" id="UP000703269"/>
    </source>
</evidence>
<comment type="caution">
    <text evidence="2">The sequence shown here is derived from an EMBL/GenBank/DDBJ whole genome shotgun (WGS) entry which is preliminary data.</text>
</comment>
<evidence type="ECO:0000256" key="1">
    <source>
        <dbReference type="SAM" id="Phobius"/>
    </source>
</evidence>
<accession>A0A9P3GI31</accession>
<keyword evidence="1" id="KW-0812">Transmembrane</keyword>